<name>A0A094X585_9BACT</name>
<evidence type="ECO:0000313" key="2">
    <source>
        <dbReference type="Proteomes" id="UP000029452"/>
    </source>
</evidence>
<dbReference type="EMBL" id="JPGK01000005">
    <property type="protein sequence ID" value="KGA93724.1"/>
    <property type="molecule type" value="Genomic_DNA"/>
</dbReference>
<gene>
    <name evidence="1" type="ORF">LptCag_1434</name>
</gene>
<dbReference type="Gene3D" id="3.40.1260.10">
    <property type="entry name" value="DsrEFH-like"/>
    <property type="match status" value="1"/>
</dbReference>
<dbReference type="OrthoDB" id="9872706at2"/>
<dbReference type="InterPro" id="IPR027396">
    <property type="entry name" value="DsrEFH-like"/>
</dbReference>
<accession>A0A094X585</accession>
<sequence>MANRVLVVFEKPLYLSFEPVDPHVFATALGVADTSLEINVLLRDSGVHYAVSGQQPSVRILGQEIQEAHTSPAQLLAFMKEHGARIHIVEEHLVARGVAPGDLIDGVERVTEGHIARLVEEHDSVIVW</sequence>
<dbReference type="SUPFAM" id="SSF75169">
    <property type="entry name" value="DsrEFH-like"/>
    <property type="match status" value="1"/>
</dbReference>
<comment type="caution">
    <text evidence="1">The sequence shown here is derived from an EMBL/GenBank/DDBJ whole genome shotgun (WGS) entry which is preliminary data.</text>
</comment>
<organism evidence="1 2">
    <name type="scientific">Leptospirillum ferriphilum</name>
    <dbReference type="NCBI Taxonomy" id="178606"/>
    <lineage>
        <taxon>Bacteria</taxon>
        <taxon>Pseudomonadati</taxon>
        <taxon>Nitrospirota</taxon>
        <taxon>Nitrospiria</taxon>
        <taxon>Nitrospirales</taxon>
        <taxon>Nitrospiraceae</taxon>
        <taxon>Leptospirillum</taxon>
    </lineage>
</organism>
<dbReference type="AlphaFoldDB" id="A0A094X585"/>
<dbReference type="Pfam" id="PF02635">
    <property type="entry name" value="DsrE"/>
    <property type="match status" value="1"/>
</dbReference>
<dbReference type="PATRIC" id="fig|178606.4.peg.1436"/>
<reference evidence="1 2" key="1">
    <citation type="submission" date="2014-06" db="EMBL/GenBank/DDBJ databases">
        <title>Draft genome sequence of iron oxidizing acidophile Leptospirillum ferriphilum DSM14647.</title>
        <authorList>
            <person name="Cardenas J.P."/>
            <person name="Lazcano M."/>
            <person name="Ossandon F.J."/>
            <person name="Corbett M."/>
            <person name="Holmes D.S."/>
            <person name="Watkin E."/>
        </authorList>
    </citation>
    <scope>NUCLEOTIDE SEQUENCE [LARGE SCALE GENOMIC DNA]</scope>
    <source>
        <strain evidence="1 2">DSM 14647</strain>
    </source>
</reference>
<proteinExistence type="predicted"/>
<evidence type="ECO:0000313" key="1">
    <source>
        <dbReference type="EMBL" id="KGA93724.1"/>
    </source>
</evidence>
<dbReference type="RefSeq" id="WP_036082338.1">
    <property type="nucleotide sequence ID" value="NZ_JBPKCJ010000005.1"/>
</dbReference>
<dbReference type="Proteomes" id="UP000029452">
    <property type="component" value="Unassembled WGS sequence"/>
</dbReference>
<dbReference type="InterPro" id="IPR003787">
    <property type="entry name" value="Sulphur_relay_DsrE/F-like"/>
</dbReference>
<protein>
    <submittedName>
        <fullName evidence="1">Uncharacterized protein</fullName>
    </submittedName>
</protein>